<comment type="caution">
    <text evidence="1">The sequence shown here is derived from an EMBL/GenBank/DDBJ whole genome shotgun (WGS) entry which is preliminary data.</text>
</comment>
<evidence type="ECO:0000313" key="1">
    <source>
        <dbReference type="EMBL" id="GJS86098.1"/>
    </source>
</evidence>
<protein>
    <submittedName>
        <fullName evidence="1">Uncharacterized protein</fullName>
    </submittedName>
</protein>
<dbReference type="EMBL" id="BQNB010011099">
    <property type="protein sequence ID" value="GJS86098.1"/>
    <property type="molecule type" value="Genomic_DNA"/>
</dbReference>
<keyword evidence="2" id="KW-1185">Reference proteome</keyword>
<dbReference type="Proteomes" id="UP001151760">
    <property type="component" value="Unassembled WGS sequence"/>
</dbReference>
<sequence>MSSPNRSTSDIEDTFSSMNILNYISVSSDYFPASARSSSFNYSENSTDNMIPSVFSSFYNNPCLKDVQAFYAKELPISSPDPITPPTILTPSLVLPPSLLFNPRYFFIPEELFYHQRRNTFSSVLPQLYELSFHHIEKIEEGRINGNELKIELERVRTQIIRLQKKRLGQKDKIAFAHYKISYLEQIIEKIQARHQTDQEDL</sequence>
<gene>
    <name evidence="1" type="ORF">Tco_0752639</name>
</gene>
<name>A0ABQ4Z7E4_9ASTR</name>
<reference evidence="1" key="1">
    <citation type="journal article" date="2022" name="Int. J. Mol. Sci.">
        <title>Draft Genome of Tanacetum Coccineum: Genomic Comparison of Closely Related Tanacetum-Family Plants.</title>
        <authorList>
            <person name="Yamashiro T."/>
            <person name="Shiraishi A."/>
            <person name="Nakayama K."/>
            <person name="Satake H."/>
        </authorList>
    </citation>
    <scope>NUCLEOTIDE SEQUENCE</scope>
</reference>
<evidence type="ECO:0000313" key="2">
    <source>
        <dbReference type="Proteomes" id="UP001151760"/>
    </source>
</evidence>
<reference evidence="1" key="2">
    <citation type="submission" date="2022-01" db="EMBL/GenBank/DDBJ databases">
        <authorList>
            <person name="Yamashiro T."/>
            <person name="Shiraishi A."/>
            <person name="Satake H."/>
            <person name="Nakayama K."/>
        </authorList>
    </citation>
    <scope>NUCLEOTIDE SEQUENCE</scope>
</reference>
<accession>A0ABQ4Z7E4</accession>
<proteinExistence type="predicted"/>
<organism evidence="1 2">
    <name type="scientific">Tanacetum coccineum</name>
    <dbReference type="NCBI Taxonomy" id="301880"/>
    <lineage>
        <taxon>Eukaryota</taxon>
        <taxon>Viridiplantae</taxon>
        <taxon>Streptophyta</taxon>
        <taxon>Embryophyta</taxon>
        <taxon>Tracheophyta</taxon>
        <taxon>Spermatophyta</taxon>
        <taxon>Magnoliopsida</taxon>
        <taxon>eudicotyledons</taxon>
        <taxon>Gunneridae</taxon>
        <taxon>Pentapetalae</taxon>
        <taxon>asterids</taxon>
        <taxon>campanulids</taxon>
        <taxon>Asterales</taxon>
        <taxon>Asteraceae</taxon>
        <taxon>Asteroideae</taxon>
        <taxon>Anthemideae</taxon>
        <taxon>Anthemidinae</taxon>
        <taxon>Tanacetum</taxon>
    </lineage>
</organism>